<keyword evidence="4" id="KW-1185">Reference proteome</keyword>
<dbReference type="SUPFAM" id="SSF50199">
    <property type="entry name" value="Staphylococcal nuclease"/>
    <property type="match status" value="1"/>
</dbReference>
<evidence type="ECO:0000313" key="4">
    <source>
        <dbReference type="Proteomes" id="UP000435138"/>
    </source>
</evidence>
<reference evidence="3 4" key="1">
    <citation type="submission" date="2019-11" db="EMBL/GenBank/DDBJ databases">
        <title>Genome analysis of Rhizobacterium cereale a novel genus and species isolated from maize roots in North Spain.</title>
        <authorList>
            <person name="Menendez E."/>
            <person name="Flores-Felix J.D."/>
            <person name="Ramirez-Bahena M.-H."/>
            <person name="Igual J.M."/>
            <person name="Garcia-Fraile P."/>
            <person name="Peix A."/>
            <person name="Velazquez E."/>
        </authorList>
    </citation>
    <scope>NUCLEOTIDE SEQUENCE [LARGE SCALE GENOMIC DNA]</scope>
    <source>
        <strain evidence="3 4">RZME27</strain>
    </source>
</reference>
<comment type="caution">
    <text evidence="3">The sequence shown here is derived from an EMBL/GenBank/DDBJ whole genome shotgun (WGS) entry which is preliminary data.</text>
</comment>
<organism evidence="3 4">
    <name type="scientific">Endobacterium cereale</name>
    <dbReference type="NCBI Taxonomy" id="2663029"/>
    <lineage>
        <taxon>Bacteria</taxon>
        <taxon>Pseudomonadati</taxon>
        <taxon>Pseudomonadota</taxon>
        <taxon>Alphaproteobacteria</taxon>
        <taxon>Hyphomicrobiales</taxon>
        <taxon>Rhizobiaceae</taxon>
        <taxon>Endobacterium</taxon>
    </lineage>
</organism>
<dbReference type="InterPro" id="IPR016071">
    <property type="entry name" value="Staphylococal_nuclease_OB-fold"/>
</dbReference>
<feature type="domain" description="TNase-like" evidence="2">
    <location>
        <begin position="52"/>
        <end position="127"/>
    </location>
</feature>
<feature type="chain" id="PRO_5025594259" evidence="1">
    <location>
        <begin position="22"/>
        <end position="138"/>
    </location>
</feature>
<proteinExistence type="predicted"/>
<protein>
    <submittedName>
        <fullName evidence="3">Thermonuclease family protein</fullName>
    </submittedName>
</protein>
<dbReference type="Pfam" id="PF00565">
    <property type="entry name" value="SNase"/>
    <property type="match status" value="1"/>
</dbReference>
<evidence type="ECO:0000259" key="2">
    <source>
        <dbReference type="Pfam" id="PF00565"/>
    </source>
</evidence>
<name>A0A6A8A1M9_9HYPH</name>
<dbReference type="AlphaFoldDB" id="A0A6A8A1M9"/>
<feature type="signal peptide" evidence="1">
    <location>
        <begin position="1"/>
        <end position="21"/>
    </location>
</feature>
<dbReference type="Gene3D" id="2.40.50.90">
    <property type="match status" value="1"/>
</dbReference>
<sequence length="138" mass="15377">MRMRILLAAAALMTWTAPAMAIEECSGGHREARKLTCIVDGDTGWQNGKKWRMLDIDAPETFGAQCDREKAIGHKAKNRLIALMSKGYRLAGNGEKDRTSDKRVLVRVILPDGRDAGKVLIREGLAQPWPNKGNMWCE</sequence>
<evidence type="ECO:0000313" key="3">
    <source>
        <dbReference type="EMBL" id="MQY44523.1"/>
    </source>
</evidence>
<keyword evidence="1" id="KW-0732">Signal</keyword>
<accession>A0A6A8A1M9</accession>
<dbReference type="Proteomes" id="UP000435138">
    <property type="component" value="Unassembled WGS sequence"/>
</dbReference>
<dbReference type="EMBL" id="WIXI01000022">
    <property type="protein sequence ID" value="MQY44523.1"/>
    <property type="molecule type" value="Genomic_DNA"/>
</dbReference>
<dbReference type="InterPro" id="IPR035437">
    <property type="entry name" value="SNase_OB-fold_sf"/>
</dbReference>
<gene>
    <name evidence="3" type="ORF">GAO09_00340</name>
</gene>
<evidence type="ECO:0000256" key="1">
    <source>
        <dbReference type="SAM" id="SignalP"/>
    </source>
</evidence>